<reference evidence="2 3" key="1">
    <citation type="submission" date="2019-06" db="EMBL/GenBank/DDBJ databases">
        <title>Sequencing the genomes of 1000 actinobacteria strains.</title>
        <authorList>
            <person name="Klenk H.-P."/>
        </authorList>
    </citation>
    <scope>NUCLEOTIDE SEQUENCE [LARGE SCALE GENOMIC DNA]</scope>
    <source>
        <strain evidence="2 3">DSM 43866</strain>
    </source>
</reference>
<dbReference type="PANTHER" id="PTHR30050">
    <property type="entry name" value="CHROMOSOMAL REPLICATION INITIATOR PROTEIN DNAA"/>
    <property type="match status" value="1"/>
</dbReference>
<dbReference type="InterPro" id="IPR003593">
    <property type="entry name" value="AAA+_ATPase"/>
</dbReference>
<evidence type="ECO:0000259" key="1">
    <source>
        <dbReference type="SMART" id="SM00382"/>
    </source>
</evidence>
<dbReference type="EMBL" id="VIWY01000003">
    <property type="protein sequence ID" value="TWG20990.1"/>
    <property type="molecule type" value="Genomic_DNA"/>
</dbReference>
<dbReference type="OrthoDB" id="9770694at2"/>
<proteinExistence type="predicted"/>
<dbReference type="RefSeq" id="WP_122979672.1">
    <property type="nucleotide sequence ID" value="NZ_BOMX01000113.1"/>
</dbReference>
<dbReference type="InterPro" id="IPR027417">
    <property type="entry name" value="P-loop_NTPase"/>
</dbReference>
<sequence>MTQHIADVDLRGLSAKAKEFLGIDDSPEAERVRQMIADADRAELEAMRARQAANRNRAYARQRPTRYAQAGYDTLTEDQTHNGKIARWWDSGPRSLVLAGAARTGKTTAAYAITNDVHARGAWTVVRTAADLSAALKPDSGEPLAYQHAVECDLLLIDDLGRERVTDWWLEQLQRIVDARCSNNRRLIATTNHGVNATGTYDDLAERYGYPVVERLIDDGTVLFFDGPAMRNVVREW</sequence>
<dbReference type="Proteomes" id="UP000320239">
    <property type="component" value="Unassembled WGS sequence"/>
</dbReference>
<comment type="caution">
    <text evidence="2">The sequence shown here is derived from an EMBL/GenBank/DDBJ whole genome shotgun (WGS) entry which is preliminary data.</text>
</comment>
<evidence type="ECO:0000313" key="2">
    <source>
        <dbReference type="EMBL" id="TWG20990.1"/>
    </source>
</evidence>
<dbReference type="GO" id="GO:0006260">
    <property type="term" value="P:DNA replication"/>
    <property type="evidence" value="ECO:0007669"/>
    <property type="project" value="TreeGrafter"/>
</dbReference>
<organism evidence="2 3">
    <name type="scientific">Actinoplanes teichomyceticus</name>
    <dbReference type="NCBI Taxonomy" id="1867"/>
    <lineage>
        <taxon>Bacteria</taxon>
        <taxon>Bacillati</taxon>
        <taxon>Actinomycetota</taxon>
        <taxon>Actinomycetes</taxon>
        <taxon>Micromonosporales</taxon>
        <taxon>Micromonosporaceae</taxon>
        <taxon>Actinoplanes</taxon>
    </lineage>
</organism>
<keyword evidence="3" id="KW-1185">Reference proteome</keyword>
<dbReference type="Gene3D" id="3.40.50.300">
    <property type="entry name" value="P-loop containing nucleotide triphosphate hydrolases"/>
    <property type="match status" value="1"/>
</dbReference>
<gene>
    <name evidence="2" type="ORF">FHX34_103519</name>
</gene>
<dbReference type="PANTHER" id="PTHR30050:SF4">
    <property type="entry name" value="ATP-BINDING PROTEIN RV3427C IN INSERTION SEQUENCE-RELATED"/>
    <property type="match status" value="1"/>
</dbReference>
<protein>
    <submittedName>
        <fullName evidence="2">DNA replication protein DnaC</fullName>
    </submittedName>
</protein>
<dbReference type="AlphaFoldDB" id="A0A561WAV3"/>
<accession>A0A561WAV3</accession>
<dbReference type="SUPFAM" id="SSF52540">
    <property type="entry name" value="P-loop containing nucleoside triphosphate hydrolases"/>
    <property type="match status" value="1"/>
</dbReference>
<feature type="domain" description="AAA+ ATPase" evidence="1">
    <location>
        <begin position="92"/>
        <end position="223"/>
    </location>
</feature>
<dbReference type="SMART" id="SM00382">
    <property type="entry name" value="AAA"/>
    <property type="match status" value="1"/>
</dbReference>
<evidence type="ECO:0000313" key="3">
    <source>
        <dbReference type="Proteomes" id="UP000320239"/>
    </source>
</evidence>
<name>A0A561WAV3_ACTTI</name>